<feature type="transmembrane region" description="Helical" evidence="2">
    <location>
        <begin position="7"/>
        <end position="26"/>
    </location>
</feature>
<evidence type="ECO:0000313" key="3">
    <source>
        <dbReference type="EMBL" id="MBB5891373.1"/>
    </source>
</evidence>
<dbReference type="RefSeq" id="WP_184861433.1">
    <property type="nucleotide sequence ID" value="NZ_BAAAWY010000053.1"/>
</dbReference>
<sequence>MEVRTGGLVPVLLADLAPAIVFLLVPDSTVRAPGTVDWTGALAISVGLGSLLWVLGGANGRPLAMTLGLLAGSLGVLAVWARIDLEQPALDHRRWDRVSQLDNTGRGLKMQSRPENIEESTDYRQYSRRHDKTFHAGGRTG</sequence>
<feature type="transmembrane region" description="Helical" evidence="2">
    <location>
        <begin position="63"/>
        <end position="83"/>
    </location>
</feature>
<name>A0A7W9KF02_9PSEU</name>
<feature type="region of interest" description="Disordered" evidence="1">
    <location>
        <begin position="104"/>
        <end position="141"/>
    </location>
</feature>
<keyword evidence="2" id="KW-0472">Membrane</keyword>
<dbReference type="Proteomes" id="UP000585638">
    <property type="component" value="Unassembled WGS sequence"/>
</dbReference>
<dbReference type="AlphaFoldDB" id="A0A7W9KF02"/>
<accession>A0A7W9KF02</accession>
<evidence type="ECO:0000256" key="1">
    <source>
        <dbReference type="SAM" id="MobiDB-lite"/>
    </source>
</evidence>
<comment type="caution">
    <text evidence="3">The sequence shown here is derived from an EMBL/GenBank/DDBJ whole genome shotgun (WGS) entry which is preliminary data.</text>
</comment>
<keyword evidence="4" id="KW-1185">Reference proteome</keyword>
<evidence type="ECO:0000256" key="2">
    <source>
        <dbReference type="SAM" id="Phobius"/>
    </source>
</evidence>
<organism evidence="3 4">
    <name type="scientific">Kutzneria kofuensis</name>
    <dbReference type="NCBI Taxonomy" id="103725"/>
    <lineage>
        <taxon>Bacteria</taxon>
        <taxon>Bacillati</taxon>
        <taxon>Actinomycetota</taxon>
        <taxon>Actinomycetes</taxon>
        <taxon>Pseudonocardiales</taxon>
        <taxon>Pseudonocardiaceae</taxon>
        <taxon>Kutzneria</taxon>
    </lineage>
</organism>
<dbReference type="EMBL" id="JACHIR010000001">
    <property type="protein sequence ID" value="MBB5891373.1"/>
    <property type="molecule type" value="Genomic_DNA"/>
</dbReference>
<gene>
    <name evidence="3" type="ORF">BJ998_002569</name>
</gene>
<protein>
    <submittedName>
        <fullName evidence="3">Uncharacterized protein</fullName>
    </submittedName>
</protein>
<keyword evidence="2" id="KW-1133">Transmembrane helix</keyword>
<evidence type="ECO:0000313" key="4">
    <source>
        <dbReference type="Proteomes" id="UP000585638"/>
    </source>
</evidence>
<proteinExistence type="predicted"/>
<reference evidence="3 4" key="1">
    <citation type="submission" date="2020-08" db="EMBL/GenBank/DDBJ databases">
        <title>Sequencing the genomes of 1000 actinobacteria strains.</title>
        <authorList>
            <person name="Klenk H.-P."/>
        </authorList>
    </citation>
    <scope>NUCLEOTIDE SEQUENCE [LARGE SCALE GENOMIC DNA]</scope>
    <source>
        <strain evidence="3 4">DSM 43851</strain>
    </source>
</reference>
<feature type="transmembrane region" description="Helical" evidence="2">
    <location>
        <begin position="38"/>
        <end position="56"/>
    </location>
</feature>
<keyword evidence="2" id="KW-0812">Transmembrane</keyword>